<comment type="cofactor">
    <cofactor evidence="1">
        <name>L-ascorbate</name>
        <dbReference type="ChEBI" id="CHEBI:38290"/>
    </cofactor>
</comment>
<keyword evidence="7" id="KW-1185">Reference proteome</keyword>
<dbReference type="GO" id="GO:0031543">
    <property type="term" value="F:peptidyl-proline dioxygenase activity"/>
    <property type="evidence" value="ECO:0007669"/>
    <property type="project" value="TreeGrafter"/>
</dbReference>
<dbReference type="PANTHER" id="PTHR12907:SF26">
    <property type="entry name" value="HIF PROLYL HYDROXYLASE, ISOFORM C"/>
    <property type="match status" value="1"/>
</dbReference>
<accession>A0A173MJV2</accession>
<feature type="domain" description="Prolyl 4-hydroxylase alpha subunit" evidence="5">
    <location>
        <begin position="40"/>
        <end position="220"/>
    </location>
</feature>
<dbReference type="InterPro" id="IPR051559">
    <property type="entry name" value="HIF_prolyl_hydroxylases"/>
</dbReference>
<evidence type="ECO:0000256" key="1">
    <source>
        <dbReference type="ARBA" id="ARBA00001961"/>
    </source>
</evidence>
<protein>
    <submittedName>
        <fullName evidence="6">SM-20-related protein</fullName>
    </submittedName>
</protein>
<dbReference type="SMART" id="SM00702">
    <property type="entry name" value="P4Hc"/>
    <property type="match status" value="1"/>
</dbReference>
<name>A0A173MJV2_9BACT</name>
<proteinExistence type="predicted"/>
<organism evidence="6 7">
    <name type="scientific">Filimonas lacunae</name>
    <dbReference type="NCBI Taxonomy" id="477680"/>
    <lineage>
        <taxon>Bacteria</taxon>
        <taxon>Pseudomonadati</taxon>
        <taxon>Bacteroidota</taxon>
        <taxon>Chitinophagia</taxon>
        <taxon>Chitinophagales</taxon>
        <taxon>Chitinophagaceae</taxon>
        <taxon>Filimonas</taxon>
    </lineage>
</organism>
<dbReference type="PANTHER" id="PTHR12907">
    <property type="entry name" value="EGL NINE HOMOLOG-RELATED"/>
    <property type="match status" value="1"/>
</dbReference>
<dbReference type="Proteomes" id="UP000186917">
    <property type="component" value="Unassembled WGS sequence"/>
</dbReference>
<reference evidence="7" key="1">
    <citation type="submission" date="2017-01" db="EMBL/GenBank/DDBJ databases">
        <authorList>
            <person name="Varghese N."/>
            <person name="Submissions S."/>
        </authorList>
    </citation>
    <scope>NUCLEOTIDE SEQUENCE [LARGE SCALE GENOMIC DNA]</scope>
    <source>
        <strain evidence="7">DSM 21054</strain>
    </source>
</reference>
<dbReference type="GO" id="GO:0031418">
    <property type="term" value="F:L-ascorbic acid binding"/>
    <property type="evidence" value="ECO:0007669"/>
    <property type="project" value="UniProtKB-KW"/>
</dbReference>
<dbReference type="STRING" id="477680.SAMN05421788_103259"/>
<dbReference type="InterPro" id="IPR006620">
    <property type="entry name" value="Pro_4_hyd_alph"/>
</dbReference>
<dbReference type="EMBL" id="FTOR01000003">
    <property type="protein sequence ID" value="SIT06478.1"/>
    <property type="molecule type" value="Genomic_DNA"/>
</dbReference>
<dbReference type="Gene3D" id="2.60.120.620">
    <property type="entry name" value="q2cbj1_9rhob like domain"/>
    <property type="match status" value="1"/>
</dbReference>
<dbReference type="AlphaFoldDB" id="A0A173MJV2"/>
<evidence type="ECO:0000256" key="2">
    <source>
        <dbReference type="ARBA" id="ARBA00022896"/>
    </source>
</evidence>
<dbReference type="InterPro" id="IPR044862">
    <property type="entry name" value="Pro_4_hyd_alph_FE2OG_OXY"/>
</dbReference>
<dbReference type="Pfam" id="PF13640">
    <property type="entry name" value="2OG-FeII_Oxy_3"/>
    <property type="match status" value="1"/>
</dbReference>
<evidence type="ECO:0000256" key="4">
    <source>
        <dbReference type="ARBA" id="ARBA00023002"/>
    </source>
</evidence>
<evidence type="ECO:0000313" key="6">
    <source>
        <dbReference type="EMBL" id="SIT06478.1"/>
    </source>
</evidence>
<dbReference type="GO" id="GO:0071456">
    <property type="term" value="P:cellular response to hypoxia"/>
    <property type="evidence" value="ECO:0007669"/>
    <property type="project" value="TreeGrafter"/>
</dbReference>
<dbReference type="KEGG" id="fln:FLA_3946"/>
<evidence type="ECO:0000313" key="7">
    <source>
        <dbReference type="Proteomes" id="UP000186917"/>
    </source>
</evidence>
<keyword evidence="4" id="KW-0560">Oxidoreductase</keyword>
<sequence>MLPDAIRLSSPEYRQFATHYTQLSSLEQTFNDLIDSFISNKVGISDNFLSESLAAHLKANLNSLYAQNQMKAAGTGNNSQVVHDKLFRSDIIHWLDRKHNNVHENAFFDLMDSFVSHLNSTCYTGITGYEFHYTLYEKDSFYKKHLDQFRNNDSRQYSMIIYLNSNWQESDGGELCIHHSDSLQNISPNNCKSVFFKSSEIEHEVLVTHKERRSITGWLKI</sequence>
<dbReference type="GO" id="GO:0008198">
    <property type="term" value="F:ferrous iron binding"/>
    <property type="evidence" value="ECO:0007669"/>
    <property type="project" value="TreeGrafter"/>
</dbReference>
<evidence type="ECO:0000259" key="5">
    <source>
        <dbReference type="SMART" id="SM00702"/>
    </source>
</evidence>
<keyword evidence="3" id="KW-0223">Dioxygenase</keyword>
<evidence type="ECO:0000256" key="3">
    <source>
        <dbReference type="ARBA" id="ARBA00022964"/>
    </source>
</evidence>
<keyword evidence="2" id="KW-0847">Vitamin C</keyword>
<gene>
    <name evidence="6" type="ORF">SAMN05421788_103259</name>
</gene>